<dbReference type="AlphaFoldDB" id="A0A9P4Y4A2"/>
<keyword evidence="3" id="KW-1185">Reference proteome</keyword>
<dbReference type="GeneID" id="63841675"/>
<name>A0A9P4Y4A2_CRYP1</name>
<sequence>MVKRNARSITHIMISNLRQPTNTQPSNLEQWLQSLNPGGKGFPDKPENESTENESTENDSDEDN</sequence>
<dbReference type="Proteomes" id="UP000803844">
    <property type="component" value="Unassembled WGS sequence"/>
</dbReference>
<dbReference type="EMBL" id="MU032347">
    <property type="protein sequence ID" value="KAF3766423.1"/>
    <property type="molecule type" value="Genomic_DNA"/>
</dbReference>
<accession>A0A9P4Y4A2</accession>
<organism evidence="2 3">
    <name type="scientific">Cryphonectria parasitica (strain ATCC 38755 / EP155)</name>
    <dbReference type="NCBI Taxonomy" id="660469"/>
    <lineage>
        <taxon>Eukaryota</taxon>
        <taxon>Fungi</taxon>
        <taxon>Dikarya</taxon>
        <taxon>Ascomycota</taxon>
        <taxon>Pezizomycotina</taxon>
        <taxon>Sordariomycetes</taxon>
        <taxon>Sordariomycetidae</taxon>
        <taxon>Diaporthales</taxon>
        <taxon>Cryphonectriaceae</taxon>
        <taxon>Cryphonectria-Endothia species complex</taxon>
        <taxon>Cryphonectria</taxon>
    </lineage>
</organism>
<feature type="compositionally biased region" description="Acidic residues" evidence="1">
    <location>
        <begin position="49"/>
        <end position="64"/>
    </location>
</feature>
<evidence type="ECO:0000256" key="1">
    <source>
        <dbReference type="SAM" id="MobiDB-lite"/>
    </source>
</evidence>
<gene>
    <name evidence="2" type="ORF">M406DRAFT_54906</name>
</gene>
<evidence type="ECO:0000313" key="3">
    <source>
        <dbReference type="Proteomes" id="UP000803844"/>
    </source>
</evidence>
<feature type="region of interest" description="Disordered" evidence="1">
    <location>
        <begin position="1"/>
        <end position="64"/>
    </location>
</feature>
<protein>
    <submittedName>
        <fullName evidence="2">Uncharacterized protein</fullName>
    </submittedName>
</protein>
<feature type="compositionally biased region" description="Polar residues" evidence="1">
    <location>
        <begin position="16"/>
        <end position="36"/>
    </location>
</feature>
<comment type="caution">
    <text evidence="2">The sequence shown here is derived from an EMBL/GenBank/DDBJ whole genome shotgun (WGS) entry which is preliminary data.</text>
</comment>
<evidence type="ECO:0000313" key="2">
    <source>
        <dbReference type="EMBL" id="KAF3766423.1"/>
    </source>
</evidence>
<reference evidence="2" key="1">
    <citation type="journal article" date="2020" name="Phytopathology">
        <title>Genome sequence of the chestnut blight fungus Cryphonectria parasitica EP155: A fundamental resource for an archetypical invasive plant pathogen.</title>
        <authorList>
            <person name="Crouch J.A."/>
            <person name="Dawe A."/>
            <person name="Aerts A."/>
            <person name="Barry K."/>
            <person name="Churchill A.C.L."/>
            <person name="Grimwood J."/>
            <person name="Hillman B."/>
            <person name="Milgroom M.G."/>
            <person name="Pangilinan J."/>
            <person name="Smith M."/>
            <person name="Salamov A."/>
            <person name="Schmutz J."/>
            <person name="Yadav J."/>
            <person name="Grigoriev I.V."/>
            <person name="Nuss D."/>
        </authorList>
    </citation>
    <scope>NUCLEOTIDE SEQUENCE</scope>
    <source>
        <strain evidence="2">EP155</strain>
    </source>
</reference>
<feature type="non-terminal residue" evidence="2">
    <location>
        <position position="64"/>
    </location>
</feature>
<dbReference type="RefSeq" id="XP_040777384.1">
    <property type="nucleotide sequence ID" value="XM_040924546.1"/>
</dbReference>
<proteinExistence type="predicted"/>